<reference evidence="7" key="1">
    <citation type="submission" date="2021-10" db="EMBL/GenBank/DDBJ databases">
        <title>Tropical sea cucumber genome reveals ecological adaptation and Cuvierian tubules defense mechanism.</title>
        <authorList>
            <person name="Chen T."/>
        </authorList>
    </citation>
    <scope>NUCLEOTIDE SEQUENCE</scope>
    <source>
        <strain evidence="7">Nanhai2018</strain>
        <tissue evidence="7">Muscle</tissue>
    </source>
</reference>
<feature type="compositionally biased region" description="Basic residues" evidence="4">
    <location>
        <begin position="654"/>
        <end position="669"/>
    </location>
</feature>
<feature type="domain" description="Bromo" evidence="5">
    <location>
        <begin position="48"/>
        <end position="120"/>
    </location>
</feature>
<evidence type="ECO:0000313" key="7">
    <source>
        <dbReference type="EMBL" id="KAJ8038400.1"/>
    </source>
</evidence>
<evidence type="ECO:0000256" key="3">
    <source>
        <dbReference type="PROSITE-ProRule" id="PRU00035"/>
    </source>
</evidence>
<feature type="compositionally biased region" description="Basic residues" evidence="4">
    <location>
        <begin position="749"/>
        <end position="764"/>
    </location>
</feature>
<feature type="region of interest" description="Disordered" evidence="4">
    <location>
        <begin position="270"/>
        <end position="298"/>
    </location>
</feature>
<organism evidence="7 8">
    <name type="scientific">Holothuria leucospilota</name>
    <name type="common">Black long sea cucumber</name>
    <name type="synonym">Mertensiothuria leucospilota</name>
    <dbReference type="NCBI Taxonomy" id="206669"/>
    <lineage>
        <taxon>Eukaryota</taxon>
        <taxon>Metazoa</taxon>
        <taxon>Echinodermata</taxon>
        <taxon>Eleutherozoa</taxon>
        <taxon>Echinozoa</taxon>
        <taxon>Holothuroidea</taxon>
        <taxon>Aspidochirotacea</taxon>
        <taxon>Aspidochirotida</taxon>
        <taxon>Holothuriidae</taxon>
        <taxon>Holothuria</taxon>
    </lineage>
</organism>
<dbReference type="InterPro" id="IPR050935">
    <property type="entry name" value="Bromo_chromatin_reader"/>
</dbReference>
<feature type="region of interest" description="Disordered" evidence="4">
    <location>
        <begin position="1"/>
        <end position="22"/>
    </location>
</feature>
<feature type="region of interest" description="Disordered" evidence="4">
    <location>
        <begin position="190"/>
        <end position="250"/>
    </location>
</feature>
<dbReference type="FunFam" id="1.20.1270.220:FF:000001">
    <property type="entry name" value="bromodomain-containing protein 2 isoform X1"/>
    <property type="match status" value="1"/>
</dbReference>
<keyword evidence="1" id="KW-0677">Repeat</keyword>
<evidence type="ECO:0000313" key="8">
    <source>
        <dbReference type="Proteomes" id="UP001152320"/>
    </source>
</evidence>
<accession>A0A9Q1HA70</accession>
<gene>
    <name evidence="7" type="ORF">HOLleu_15820</name>
</gene>
<dbReference type="PANTHER" id="PTHR22880:SF225">
    <property type="entry name" value="BROMODOMAIN-CONTAINING PROTEIN BET-1-RELATED"/>
    <property type="match status" value="1"/>
</dbReference>
<name>A0A9Q1HA70_HOLLE</name>
<feature type="domain" description="NET" evidence="6">
    <location>
        <begin position="674"/>
        <end position="756"/>
    </location>
</feature>
<dbReference type="InterPro" id="IPR001487">
    <property type="entry name" value="Bromodomain"/>
</dbReference>
<dbReference type="CDD" id="cd05498">
    <property type="entry name" value="Bromo_Brdt_II_like"/>
    <property type="match status" value="1"/>
</dbReference>
<dbReference type="OrthoDB" id="21449at2759"/>
<feature type="compositionally biased region" description="Pro residues" evidence="4">
    <location>
        <begin position="237"/>
        <end position="249"/>
    </location>
</feature>
<dbReference type="InterPro" id="IPR036427">
    <property type="entry name" value="Bromodomain-like_sf"/>
</dbReference>
<feature type="domain" description="Bromo" evidence="5">
    <location>
        <begin position="396"/>
        <end position="468"/>
    </location>
</feature>
<evidence type="ECO:0000256" key="4">
    <source>
        <dbReference type="SAM" id="MobiDB-lite"/>
    </source>
</evidence>
<dbReference type="InterPro" id="IPR018359">
    <property type="entry name" value="Bromodomain_CS"/>
</dbReference>
<feature type="compositionally biased region" description="Basic and acidic residues" evidence="4">
    <location>
        <begin position="348"/>
        <end position="364"/>
    </location>
</feature>
<sequence>MKTETTPQITNEAGEQPASQPQAQTKRLQGRQTNQLQYLQKVVMKALWKHQFAWPFHQPVDHVKLALPDYYQIIKHPMDLGTIRKRLQNNFYYSGKECIADFKLMFTNCYVYNSPGEDYLDVIKHPMDLGTIKKRLESIYYHSAKDCIADFKLMFTNCYTYNNPGEDVVLMAQALEKLFLTKISAMPQEEVELPPPAKPGDAAARKGKRGKRVAPPRTARTSNSLDESEPIVEDVEPPPPAPKAIPSPVEPAAAATAAAAATPVTQTPAAIVPPSFTSPQPVYSSPPAPTPTKMDPRSEGKFDIVYFQSKRGVKRQADTTTPSTVAPNLPVNNSDYDPTQPKPAKIPTRRESNRQIKPPKRDLPEAAQHQKGKKDVKLTVQLKYCANIIKDFLSKKHASYAWPFYKPVDADVLQLHDYHEIIKHPMDLGTVKKKMDAREYRNSTEFAADMRMIFTNCYKYNPPDHDVVGMARKLQEVFEVKLAKMPDNPPEEDLYASEEVIPTTPSGPERVNDRVPPVTGSPSSSSDSSEEDDSEDERQIRLEQLQDQLRLVHEQLALLKSSKKRKKEKKKKKEKHKDKTKELDTEKQREKELEKEKERERELEKEREREKELKEKEKERENLLEQKRLQEEAAQKEKATKAGSKAKNNSEKPKPKKTRTRKSTSKAKKPPAEESEDEDMGKPMSYDEKRQLSLDINKLPGDKLGRVVHIIQSREPSLKDSNPDEIEIDFETLKPSTLRELERYVMSCLKKKPRKPYVSKKNAKSKAEAQSQKKQELERRLQDVSGQLGGQYAKKQAKKGKAAEQGGAPNAVDGTEPRLSASSSSSDESDASSSSSASSSSDSSDSESGT</sequence>
<feature type="compositionally biased region" description="Polar residues" evidence="4">
    <location>
        <begin position="318"/>
        <end position="337"/>
    </location>
</feature>
<dbReference type="InterPro" id="IPR043509">
    <property type="entry name" value="Bromo_Brdt_II"/>
</dbReference>
<dbReference type="PANTHER" id="PTHR22880">
    <property type="entry name" value="FALZ-RELATED BROMODOMAIN-CONTAINING PROTEINS"/>
    <property type="match status" value="1"/>
</dbReference>
<feature type="region of interest" description="Disordered" evidence="4">
    <location>
        <begin position="749"/>
        <end position="850"/>
    </location>
</feature>
<comment type="caution">
    <text evidence="7">The sequence shown here is derived from an EMBL/GenBank/DDBJ whole genome shotgun (WGS) entry which is preliminary data.</text>
</comment>
<feature type="compositionally biased region" description="Basic and acidic residues" evidence="4">
    <location>
        <begin position="577"/>
        <end position="640"/>
    </location>
</feature>
<feature type="compositionally biased region" description="Basic and acidic residues" evidence="4">
    <location>
        <begin position="765"/>
        <end position="782"/>
    </location>
</feature>
<dbReference type="InterPro" id="IPR043508">
    <property type="entry name" value="Bromo_Brdt_I"/>
</dbReference>
<dbReference type="FunFam" id="1.20.920.10:FF:000003">
    <property type="entry name" value="Bromodomain-containing protein 2"/>
    <property type="match status" value="1"/>
</dbReference>
<evidence type="ECO:0000256" key="2">
    <source>
        <dbReference type="ARBA" id="ARBA00023117"/>
    </source>
</evidence>
<evidence type="ECO:0000259" key="5">
    <source>
        <dbReference type="PROSITE" id="PS50014"/>
    </source>
</evidence>
<feature type="domain" description="Bromo" evidence="5">
    <location>
        <begin position="118"/>
        <end position="169"/>
    </location>
</feature>
<dbReference type="Pfam" id="PF17035">
    <property type="entry name" value="BET"/>
    <property type="match status" value="1"/>
</dbReference>
<dbReference type="Gene3D" id="1.20.1270.220">
    <property type="match status" value="1"/>
</dbReference>
<feature type="compositionally biased region" description="Basic residues" evidence="4">
    <location>
        <begin position="205"/>
        <end position="214"/>
    </location>
</feature>
<keyword evidence="2 3" id="KW-0103">Bromodomain</keyword>
<dbReference type="InterPro" id="IPR038336">
    <property type="entry name" value="NET_sf"/>
</dbReference>
<evidence type="ECO:0000259" key="6">
    <source>
        <dbReference type="PROSITE" id="PS51525"/>
    </source>
</evidence>
<dbReference type="EMBL" id="JAIZAY010000007">
    <property type="protein sequence ID" value="KAJ8038400.1"/>
    <property type="molecule type" value="Genomic_DNA"/>
</dbReference>
<dbReference type="CDD" id="cd05497">
    <property type="entry name" value="Bromo_Brdt_I_like"/>
    <property type="match status" value="1"/>
</dbReference>
<dbReference type="Gene3D" id="1.20.920.10">
    <property type="entry name" value="Bromodomain-like"/>
    <property type="match status" value="3"/>
</dbReference>
<dbReference type="Proteomes" id="UP001152320">
    <property type="component" value="Chromosome 7"/>
</dbReference>
<feature type="compositionally biased region" description="Basic residues" evidence="4">
    <location>
        <begin position="561"/>
        <end position="576"/>
    </location>
</feature>
<dbReference type="GO" id="GO:0006338">
    <property type="term" value="P:chromatin remodeling"/>
    <property type="evidence" value="ECO:0007669"/>
    <property type="project" value="TreeGrafter"/>
</dbReference>
<dbReference type="PROSITE" id="PS50014">
    <property type="entry name" value="BROMODOMAIN_2"/>
    <property type="match status" value="3"/>
</dbReference>
<feature type="compositionally biased region" description="Acidic residues" evidence="4">
    <location>
        <begin position="226"/>
        <end position="236"/>
    </location>
</feature>
<dbReference type="SMART" id="SM00297">
    <property type="entry name" value="BROMO"/>
    <property type="match status" value="3"/>
</dbReference>
<evidence type="ECO:0000256" key="1">
    <source>
        <dbReference type="ARBA" id="ARBA00022737"/>
    </source>
</evidence>
<dbReference type="FunFam" id="1.20.920.10:FF:000002">
    <property type="entry name" value="Bromodomain-containing protein 4"/>
    <property type="match status" value="1"/>
</dbReference>
<keyword evidence="8" id="KW-1185">Reference proteome</keyword>
<dbReference type="PROSITE" id="PS51525">
    <property type="entry name" value="NET"/>
    <property type="match status" value="1"/>
</dbReference>
<dbReference type="PROSITE" id="PS00633">
    <property type="entry name" value="BROMODOMAIN_1"/>
    <property type="match status" value="2"/>
</dbReference>
<dbReference type="PRINTS" id="PR00503">
    <property type="entry name" value="BROMODOMAIN"/>
</dbReference>
<dbReference type="InterPro" id="IPR027353">
    <property type="entry name" value="NET_dom"/>
</dbReference>
<dbReference type="SUPFAM" id="SSF47370">
    <property type="entry name" value="Bromodomain"/>
    <property type="match status" value="3"/>
</dbReference>
<feature type="region of interest" description="Disordered" evidence="4">
    <location>
        <begin position="557"/>
        <end position="693"/>
    </location>
</feature>
<protein>
    <submittedName>
        <fullName evidence="7">Bromodomain testis-specific protein</fullName>
    </submittedName>
</protein>
<feature type="region of interest" description="Disordered" evidence="4">
    <location>
        <begin position="312"/>
        <end position="373"/>
    </location>
</feature>
<dbReference type="AlphaFoldDB" id="A0A9Q1HA70"/>
<proteinExistence type="predicted"/>
<dbReference type="GO" id="GO:0006355">
    <property type="term" value="P:regulation of DNA-templated transcription"/>
    <property type="evidence" value="ECO:0007669"/>
    <property type="project" value="TreeGrafter"/>
</dbReference>
<dbReference type="GO" id="GO:0005634">
    <property type="term" value="C:nucleus"/>
    <property type="evidence" value="ECO:0007669"/>
    <property type="project" value="TreeGrafter"/>
</dbReference>
<dbReference type="GO" id="GO:0000785">
    <property type="term" value="C:chromatin"/>
    <property type="evidence" value="ECO:0007669"/>
    <property type="project" value="TreeGrafter"/>
</dbReference>
<dbReference type="Pfam" id="PF00439">
    <property type="entry name" value="Bromodomain"/>
    <property type="match status" value="2"/>
</dbReference>
<feature type="region of interest" description="Disordered" evidence="4">
    <location>
        <begin position="501"/>
        <end position="538"/>
    </location>
</feature>
<feature type="compositionally biased region" description="Low complexity" evidence="4">
    <location>
        <begin position="820"/>
        <end position="850"/>
    </location>
</feature>